<feature type="transmembrane region" description="Helical" evidence="2">
    <location>
        <begin position="427"/>
        <end position="451"/>
    </location>
</feature>
<organism evidence="5 6">
    <name type="scientific">Skeletonema marinoi</name>
    <dbReference type="NCBI Taxonomy" id="267567"/>
    <lineage>
        <taxon>Eukaryota</taxon>
        <taxon>Sar</taxon>
        <taxon>Stramenopiles</taxon>
        <taxon>Ochrophyta</taxon>
        <taxon>Bacillariophyta</taxon>
        <taxon>Coscinodiscophyceae</taxon>
        <taxon>Thalassiosirophycidae</taxon>
        <taxon>Thalassiosirales</taxon>
        <taxon>Skeletonemataceae</taxon>
        <taxon>Skeletonema</taxon>
        <taxon>Skeletonema marinoi-dohrnii complex</taxon>
    </lineage>
</organism>
<dbReference type="Gene3D" id="2.30.42.10">
    <property type="match status" value="1"/>
</dbReference>
<dbReference type="InterPro" id="IPR036034">
    <property type="entry name" value="PDZ_sf"/>
</dbReference>
<accession>A0AAD8YLB6</accession>
<dbReference type="InterPro" id="IPR001478">
    <property type="entry name" value="PDZ"/>
</dbReference>
<keyword evidence="2" id="KW-1133">Transmembrane helix</keyword>
<keyword evidence="2" id="KW-0472">Membrane</keyword>
<reference evidence="5" key="1">
    <citation type="submission" date="2023-06" db="EMBL/GenBank/DDBJ databases">
        <title>Survivors Of The Sea: Transcriptome response of Skeletonema marinoi to long-term dormancy.</title>
        <authorList>
            <person name="Pinder M.I.M."/>
            <person name="Kourtchenko O."/>
            <person name="Robertson E.K."/>
            <person name="Larsson T."/>
            <person name="Maumus F."/>
            <person name="Osuna-Cruz C.M."/>
            <person name="Vancaester E."/>
            <person name="Stenow R."/>
            <person name="Vandepoele K."/>
            <person name="Ploug H."/>
            <person name="Bruchert V."/>
            <person name="Godhe A."/>
            <person name="Topel M."/>
        </authorList>
    </citation>
    <scope>NUCLEOTIDE SEQUENCE</scope>
    <source>
        <strain evidence="5">R05AC</strain>
    </source>
</reference>
<dbReference type="SMART" id="SM00228">
    <property type="entry name" value="PDZ"/>
    <property type="match status" value="1"/>
</dbReference>
<dbReference type="AlphaFoldDB" id="A0AAD8YLB6"/>
<feature type="chain" id="PRO_5042217215" description="PDZ domain-containing protein" evidence="3">
    <location>
        <begin position="24"/>
        <end position="628"/>
    </location>
</feature>
<dbReference type="PANTHER" id="PTHR38909:SF1">
    <property type="entry name" value="G PROTEIN GAMMA DOMAIN-CONTAINING PROTEIN"/>
    <property type="match status" value="1"/>
</dbReference>
<evidence type="ECO:0000256" key="3">
    <source>
        <dbReference type="SAM" id="SignalP"/>
    </source>
</evidence>
<feature type="signal peptide" evidence="3">
    <location>
        <begin position="1"/>
        <end position="23"/>
    </location>
</feature>
<dbReference type="SUPFAM" id="SSF50156">
    <property type="entry name" value="PDZ domain-like"/>
    <property type="match status" value="1"/>
</dbReference>
<dbReference type="EMBL" id="JATAAI010000001">
    <property type="protein sequence ID" value="KAK1748127.1"/>
    <property type="molecule type" value="Genomic_DNA"/>
</dbReference>
<evidence type="ECO:0000256" key="2">
    <source>
        <dbReference type="SAM" id="Phobius"/>
    </source>
</evidence>
<dbReference type="Proteomes" id="UP001224775">
    <property type="component" value="Unassembled WGS sequence"/>
</dbReference>
<gene>
    <name evidence="5" type="ORF">QTG54_000066</name>
</gene>
<keyword evidence="2" id="KW-0812">Transmembrane</keyword>
<comment type="caution">
    <text evidence="5">The sequence shown here is derived from an EMBL/GenBank/DDBJ whole genome shotgun (WGS) entry which is preliminary data.</text>
</comment>
<feature type="compositionally biased region" description="Low complexity" evidence="1">
    <location>
        <begin position="246"/>
        <end position="274"/>
    </location>
</feature>
<dbReference type="PROSITE" id="PS50106">
    <property type="entry name" value="PDZ"/>
    <property type="match status" value="1"/>
</dbReference>
<dbReference type="PANTHER" id="PTHR38909">
    <property type="entry name" value="G PROTEIN GAMMA DOMAIN-CONTAINING PROTEIN"/>
    <property type="match status" value="1"/>
</dbReference>
<name>A0AAD8YLB6_9STRA</name>
<feature type="compositionally biased region" description="Polar residues" evidence="1">
    <location>
        <begin position="194"/>
        <end position="203"/>
    </location>
</feature>
<sequence>MILRLSKCIALMLCISPVALIMAQTSSPAPSDASATSPPTYEPTISTVITEAPTTISTIAPTSSAPISLAPITAAPVSLAPTAVNVPITLAPVSAAPTTSAPVTLTLAPVSASPTLSPIKAATNSPTTITVTTDAPTTPSATNSPTTITVTTDAPTTISPVTSAPIVATGTPTNLSINATAAPTISSITIAPTKSPTLPTNAPTLDRIDTSAPTGSPSATPTFKAITAAPTASPSLTPLIPAVSAPPTTSPSQQTTTQSPSKSKTQPPTSSIKPATVSGLKMTLTGIGNINDTKSWADITASFFAKQYENSNEMSDIKVDVTYTSEKSTSTKKRTMMMRGRRLQTDSVEVTYEQLTTYSTSNPELTLDDVLQMPLMDSTQQAEYVEALKKLNEYASLTTVSTISLPSDGGNDDIVDPVKPETPEKSFPLWAIITIAIVGAALLICIVPFVYRKCCRSNRSSEQSGLAPPESSRHYNAGEETVGTTDYDYSKAYAASSNFSLSDAGGTLGERTRQTGDFMPQAGNNTIFSEDPTYNEAAYERSSGREEMLDVYAPAGKLGVVIDTPNDGAPIVHAVKDSSPIADKIQVGDKLVAVDDQDVRTMTAIQVSKLISKKSVNASRKMTVIRHI</sequence>
<feature type="domain" description="PDZ" evidence="4">
    <location>
        <begin position="556"/>
        <end position="611"/>
    </location>
</feature>
<feature type="region of interest" description="Disordered" evidence="1">
    <location>
        <begin position="459"/>
        <end position="478"/>
    </location>
</feature>
<protein>
    <recommendedName>
        <fullName evidence="4">PDZ domain-containing protein</fullName>
    </recommendedName>
</protein>
<feature type="region of interest" description="Disordered" evidence="1">
    <location>
        <begin position="234"/>
        <end position="277"/>
    </location>
</feature>
<feature type="region of interest" description="Disordered" evidence="1">
    <location>
        <begin position="194"/>
        <end position="222"/>
    </location>
</feature>
<dbReference type="Pfam" id="PF00595">
    <property type="entry name" value="PDZ"/>
    <property type="match status" value="1"/>
</dbReference>
<keyword evidence="3" id="KW-0732">Signal</keyword>
<evidence type="ECO:0000259" key="4">
    <source>
        <dbReference type="PROSITE" id="PS50106"/>
    </source>
</evidence>
<evidence type="ECO:0000313" key="5">
    <source>
        <dbReference type="EMBL" id="KAK1748127.1"/>
    </source>
</evidence>
<feature type="compositionally biased region" description="Polar residues" evidence="1">
    <location>
        <begin position="211"/>
        <end position="221"/>
    </location>
</feature>
<evidence type="ECO:0000256" key="1">
    <source>
        <dbReference type="SAM" id="MobiDB-lite"/>
    </source>
</evidence>
<keyword evidence="6" id="KW-1185">Reference proteome</keyword>
<evidence type="ECO:0000313" key="6">
    <source>
        <dbReference type="Proteomes" id="UP001224775"/>
    </source>
</evidence>
<feature type="region of interest" description="Disordered" evidence="1">
    <location>
        <begin position="130"/>
        <end position="153"/>
    </location>
</feature>
<feature type="region of interest" description="Disordered" evidence="1">
    <location>
        <begin position="504"/>
        <end position="526"/>
    </location>
</feature>
<proteinExistence type="predicted"/>